<dbReference type="InterPro" id="IPR036869">
    <property type="entry name" value="J_dom_sf"/>
</dbReference>
<dbReference type="GeneID" id="17268613"/>
<dbReference type="Gene3D" id="1.10.287.110">
    <property type="entry name" value="DnaJ domain"/>
    <property type="match status" value="1"/>
</dbReference>
<dbReference type="KEGG" id="ehx:EMIHUDRAFT_195614"/>
<feature type="domain" description="J" evidence="1">
    <location>
        <begin position="31"/>
        <end position="103"/>
    </location>
</feature>
<dbReference type="PaxDb" id="2903-EOD23066"/>
<accession>A0A0D3JHT1</accession>
<name>A0A0D3JHT1_EMIH1</name>
<keyword evidence="3" id="KW-1185">Reference proteome</keyword>
<reference evidence="3" key="1">
    <citation type="journal article" date="2013" name="Nature">
        <title>Pan genome of the phytoplankton Emiliania underpins its global distribution.</title>
        <authorList>
            <person name="Read B.A."/>
            <person name="Kegel J."/>
            <person name="Klute M.J."/>
            <person name="Kuo A."/>
            <person name="Lefebvre S.C."/>
            <person name="Maumus F."/>
            <person name="Mayer C."/>
            <person name="Miller J."/>
            <person name="Monier A."/>
            <person name="Salamov A."/>
            <person name="Young J."/>
            <person name="Aguilar M."/>
            <person name="Claverie J.M."/>
            <person name="Frickenhaus S."/>
            <person name="Gonzalez K."/>
            <person name="Herman E.K."/>
            <person name="Lin Y.C."/>
            <person name="Napier J."/>
            <person name="Ogata H."/>
            <person name="Sarno A.F."/>
            <person name="Shmutz J."/>
            <person name="Schroeder D."/>
            <person name="de Vargas C."/>
            <person name="Verret F."/>
            <person name="von Dassow P."/>
            <person name="Valentin K."/>
            <person name="Van de Peer Y."/>
            <person name="Wheeler G."/>
            <person name="Dacks J.B."/>
            <person name="Delwiche C.F."/>
            <person name="Dyhrman S.T."/>
            <person name="Glockner G."/>
            <person name="John U."/>
            <person name="Richards T."/>
            <person name="Worden A.Z."/>
            <person name="Zhang X."/>
            <person name="Grigoriev I.V."/>
            <person name="Allen A.E."/>
            <person name="Bidle K."/>
            <person name="Borodovsky M."/>
            <person name="Bowler C."/>
            <person name="Brownlee C."/>
            <person name="Cock J.M."/>
            <person name="Elias M."/>
            <person name="Gladyshev V.N."/>
            <person name="Groth M."/>
            <person name="Guda C."/>
            <person name="Hadaegh A."/>
            <person name="Iglesias-Rodriguez M.D."/>
            <person name="Jenkins J."/>
            <person name="Jones B.M."/>
            <person name="Lawson T."/>
            <person name="Leese F."/>
            <person name="Lindquist E."/>
            <person name="Lobanov A."/>
            <person name="Lomsadze A."/>
            <person name="Malik S.B."/>
            <person name="Marsh M.E."/>
            <person name="Mackinder L."/>
            <person name="Mock T."/>
            <person name="Mueller-Roeber B."/>
            <person name="Pagarete A."/>
            <person name="Parker M."/>
            <person name="Probert I."/>
            <person name="Quesneville H."/>
            <person name="Raines C."/>
            <person name="Rensing S.A."/>
            <person name="Riano-Pachon D.M."/>
            <person name="Richier S."/>
            <person name="Rokitta S."/>
            <person name="Shiraiwa Y."/>
            <person name="Soanes D.M."/>
            <person name="van der Giezen M."/>
            <person name="Wahlund T.M."/>
            <person name="Williams B."/>
            <person name="Wilson W."/>
            <person name="Wolfe G."/>
            <person name="Wurch L.L."/>
        </authorList>
    </citation>
    <scope>NUCLEOTIDE SEQUENCE</scope>
</reference>
<evidence type="ECO:0000313" key="2">
    <source>
        <dbReference type="EnsemblProtists" id="EOD23066"/>
    </source>
</evidence>
<dbReference type="SUPFAM" id="SSF46565">
    <property type="entry name" value="Chaperone J-domain"/>
    <property type="match status" value="1"/>
</dbReference>
<dbReference type="InterPro" id="IPR001623">
    <property type="entry name" value="DnaJ_domain"/>
</dbReference>
<evidence type="ECO:0000259" key="1">
    <source>
        <dbReference type="PROSITE" id="PS50076"/>
    </source>
</evidence>
<dbReference type="EnsemblProtists" id="EOD23066">
    <property type="protein sequence ID" value="EOD23066"/>
    <property type="gene ID" value="EMIHUDRAFT_195614"/>
</dbReference>
<organism evidence="2 3">
    <name type="scientific">Emiliania huxleyi (strain CCMP1516)</name>
    <dbReference type="NCBI Taxonomy" id="280463"/>
    <lineage>
        <taxon>Eukaryota</taxon>
        <taxon>Haptista</taxon>
        <taxon>Haptophyta</taxon>
        <taxon>Prymnesiophyceae</taxon>
        <taxon>Isochrysidales</taxon>
        <taxon>Noelaerhabdaceae</taxon>
        <taxon>Emiliania</taxon>
    </lineage>
</organism>
<proteinExistence type="predicted"/>
<evidence type="ECO:0000313" key="3">
    <source>
        <dbReference type="Proteomes" id="UP000013827"/>
    </source>
</evidence>
<dbReference type="Proteomes" id="UP000013827">
    <property type="component" value="Unassembled WGS sequence"/>
</dbReference>
<reference evidence="2" key="2">
    <citation type="submission" date="2024-10" db="UniProtKB">
        <authorList>
            <consortium name="EnsemblProtists"/>
        </authorList>
    </citation>
    <scope>IDENTIFICATION</scope>
</reference>
<dbReference type="PROSITE" id="PS50076">
    <property type="entry name" value="DNAJ_2"/>
    <property type="match status" value="1"/>
</dbReference>
<dbReference type="AlphaFoldDB" id="A0A0D3JHT1"/>
<sequence length="134" mass="14786">MLARRTVVWRLAAAAGPRCRAHSSTRLSVDASLAVMGLSHGASPTAVKLRFYELAKLTHPDAVRDAPPTAGQPTFVEVLSAFEALVSLIKWCKEDKSSFEKIMNLVDEAERTPEEMEYMSYANFLYSGVDGYSK</sequence>
<dbReference type="HOGENOM" id="CLU_1900161_0_0_1"/>
<protein>
    <recommendedName>
        <fullName evidence="1">J domain-containing protein</fullName>
    </recommendedName>
</protein>
<dbReference type="RefSeq" id="XP_005775495.1">
    <property type="nucleotide sequence ID" value="XM_005775438.1"/>
</dbReference>